<reference evidence="2 3" key="1">
    <citation type="journal article" date="2009" name="Nature">
        <title>Evolution of pathogenicity and sexual reproduction in eight Candida genomes.</title>
        <authorList>
            <person name="Butler G."/>
            <person name="Rasmussen M.D."/>
            <person name="Lin M.F."/>
            <person name="Santos M.A."/>
            <person name="Sakthikumar S."/>
            <person name="Munro C.A."/>
            <person name="Rheinbay E."/>
            <person name="Grabherr M."/>
            <person name="Forche A."/>
            <person name="Reedy J.L."/>
            <person name="Agrafioti I."/>
            <person name="Arnaud M.B."/>
            <person name="Bates S."/>
            <person name="Brown A.J."/>
            <person name="Brunke S."/>
            <person name="Costanzo M.C."/>
            <person name="Fitzpatrick D.A."/>
            <person name="de Groot P.W."/>
            <person name="Harris D."/>
            <person name="Hoyer L.L."/>
            <person name="Hube B."/>
            <person name="Klis F.M."/>
            <person name="Kodira C."/>
            <person name="Lennard N."/>
            <person name="Logue M.E."/>
            <person name="Martin R."/>
            <person name="Neiman A.M."/>
            <person name="Nikolaou E."/>
            <person name="Quail M.A."/>
            <person name="Quinn J."/>
            <person name="Santos M.C."/>
            <person name="Schmitzberger F.F."/>
            <person name="Sherlock G."/>
            <person name="Shah P."/>
            <person name="Silverstein K.A."/>
            <person name="Skrzypek M.S."/>
            <person name="Soll D."/>
            <person name="Staggs R."/>
            <person name="Stansfield I."/>
            <person name="Stumpf M.P."/>
            <person name="Sudbery P.E."/>
            <person name="Srikantha T."/>
            <person name="Zeng Q."/>
            <person name="Berman J."/>
            <person name="Berriman M."/>
            <person name="Heitman J."/>
            <person name="Gow N.A."/>
            <person name="Lorenz M.C."/>
            <person name="Birren B.W."/>
            <person name="Kellis M."/>
            <person name="Cuomo C.A."/>
        </authorList>
    </citation>
    <scope>NUCLEOTIDE SEQUENCE [LARGE SCALE GENOMIC DNA]</scope>
    <source>
        <strain evidence="3">ATCC 11503 / BCRC 21390 / CBS 2605 / JCM 1781 / NBRC 1676 / NRRL YB-4239</strain>
    </source>
</reference>
<evidence type="ECO:0000256" key="1">
    <source>
        <dbReference type="SAM" id="SignalP"/>
    </source>
</evidence>
<proteinExistence type="predicted"/>
<dbReference type="AlphaFoldDB" id="A5E7P9"/>
<feature type="chain" id="PRO_5002681724" evidence="1">
    <location>
        <begin position="21"/>
        <end position="426"/>
    </location>
</feature>
<dbReference type="HOGENOM" id="CLU_644165_0_0_1"/>
<accession>A5E7P9</accession>
<dbReference type="OrthoDB" id="10641087at2759"/>
<dbReference type="EMBL" id="CH981534">
    <property type="protein sequence ID" value="EDK47457.1"/>
    <property type="molecule type" value="Genomic_DNA"/>
</dbReference>
<keyword evidence="3" id="KW-1185">Reference proteome</keyword>
<dbReference type="InParanoid" id="A5E7P9"/>
<sequence length="426" mass="44580">MRLTKVFAVVAATFTVSANAAAINPASFAPGAQDVVISGAAYSNLLQVLGVTEATAAKLGLVEGQTAGQLANEVSNLLDQKKRREFIGEESANAGADAIVQRDLISTLSQIPLSLLSDALNLLVTGGITAYDELLSVLGINATVANELGLLATETTSELINLIAKLIEQAIENGFLSAKRDLAPDTKVDSKRDLIGTLSQIPLDVLSGALNLLVTGGISTFDELISYLGVNTTEANELGLLATQTISGLVNQVVKLVEDAIEDGFLSAKRDTLTDDLSQIPLELLTQALHFLVTGAISGFDDLLGFLGINATEANELGLLATQTISGLVNQVAKLVEDAIENGFLSAKRDTLTDDLSQIPLALLTAAVNAIVTGGILTFDQLISWLGISPTVANKLGLFATQTISELLNQLIQLVETSIENGFKNA</sequence>
<dbReference type="KEGG" id="lel:PVL30_004396"/>
<dbReference type="VEuPathDB" id="FungiDB:LELG_05638"/>
<name>A5E7P9_LODEL</name>
<evidence type="ECO:0000313" key="2">
    <source>
        <dbReference type="EMBL" id="EDK47457.1"/>
    </source>
</evidence>
<gene>
    <name evidence="2" type="ORF">LELG_05638</name>
</gene>
<dbReference type="GeneID" id="5230169"/>
<keyword evidence="1" id="KW-0732">Signal</keyword>
<dbReference type="Proteomes" id="UP000001996">
    <property type="component" value="Unassembled WGS sequence"/>
</dbReference>
<protein>
    <submittedName>
        <fullName evidence="2">Uncharacterized protein</fullName>
    </submittedName>
</protein>
<organism evidence="2 3">
    <name type="scientific">Lodderomyces elongisporus (strain ATCC 11503 / CBS 2605 / JCM 1781 / NBRC 1676 / NRRL YB-4239)</name>
    <name type="common">Yeast</name>
    <name type="synonym">Saccharomyces elongisporus</name>
    <dbReference type="NCBI Taxonomy" id="379508"/>
    <lineage>
        <taxon>Eukaryota</taxon>
        <taxon>Fungi</taxon>
        <taxon>Dikarya</taxon>
        <taxon>Ascomycota</taxon>
        <taxon>Saccharomycotina</taxon>
        <taxon>Pichiomycetes</taxon>
        <taxon>Debaryomycetaceae</taxon>
        <taxon>Candida/Lodderomyces clade</taxon>
        <taxon>Lodderomyces</taxon>
    </lineage>
</organism>
<evidence type="ECO:0000313" key="3">
    <source>
        <dbReference type="Proteomes" id="UP000001996"/>
    </source>
</evidence>
<feature type="signal peptide" evidence="1">
    <location>
        <begin position="1"/>
        <end position="20"/>
    </location>
</feature>